<evidence type="ECO:0000256" key="1">
    <source>
        <dbReference type="SAM" id="Phobius"/>
    </source>
</evidence>
<reference evidence="3 4" key="2">
    <citation type="submission" date="2019-07" db="EMBL/GenBank/DDBJ databases">
        <title>Algibacter marinivivus sp. nov., isolated from the surface of a marine red alga.</title>
        <authorList>
            <person name="Zhong X."/>
            <person name="Xu W."/>
            <person name="Zhang Y."/>
            <person name="Zhang Q."/>
            <person name="Du Z."/>
        </authorList>
    </citation>
    <scope>NUCLEOTIDE SEQUENCE [LARGE SCALE GENOMIC DNA]</scope>
    <source>
        <strain evidence="3 4">RU-4-M-4</strain>
    </source>
</reference>
<sequence length="168" mass="19251">MKNKELHNIKSTGFKTPDDYFDSVEEKIFSKLNTESVLDSVNTPGFKVPDNYFESLNERVLNKALSEEKPKVIPLFSKTNIIYVSSIAAAILLLFNLSIFDSKPTFDNLDIETVENYLEDESISTYEIAALFSDKQIDEDIIIDFNFNEDNIEEYLLNNADIETLILD</sequence>
<evidence type="ECO:0000313" key="2">
    <source>
        <dbReference type="EMBL" id="KAA5821935.1"/>
    </source>
</evidence>
<protein>
    <submittedName>
        <fullName evidence="2">Uncharacterized protein</fullName>
    </submittedName>
</protein>
<reference evidence="2" key="3">
    <citation type="submission" date="2019-09" db="EMBL/GenBank/DDBJ databases">
        <authorList>
            <person name="Zhang D.-C."/>
        </authorList>
    </citation>
    <scope>NUCLEOTIDE SEQUENCE</scope>
    <source>
        <strain evidence="2">RU-4-M-4</strain>
    </source>
</reference>
<dbReference type="OrthoDB" id="981524at2"/>
<organism evidence="2 5">
    <name type="scientific">Algibacter amylolyticus</name>
    <dbReference type="NCBI Taxonomy" id="1608400"/>
    <lineage>
        <taxon>Bacteria</taxon>
        <taxon>Pseudomonadati</taxon>
        <taxon>Bacteroidota</taxon>
        <taxon>Flavobacteriia</taxon>
        <taxon>Flavobacteriales</taxon>
        <taxon>Flavobacteriaceae</taxon>
        <taxon>Algibacter</taxon>
    </lineage>
</organism>
<keyword evidence="4" id="KW-1185">Reference proteome</keyword>
<keyword evidence="1" id="KW-0812">Transmembrane</keyword>
<evidence type="ECO:0000313" key="3">
    <source>
        <dbReference type="EMBL" id="TSJ73219.1"/>
    </source>
</evidence>
<name>A0A5M7B3Q7_9FLAO</name>
<proteinExistence type="predicted"/>
<dbReference type="Proteomes" id="UP000315145">
    <property type="component" value="Unassembled WGS sequence"/>
</dbReference>
<keyword evidence="1" id="KW-1133">Transmembrane helix</keyword>
<dbReference type="RefSeq" id="WP_144117863.1">
    <property type="nucleotide sequence ID" value="NZ_JACHGE010000008.1"/>
</dbReference>
<comment type="caution">
    <text evidence="2">The sequence shown here is derived from an EMBL/GenBank/DDBJ whole genome shotgun (WGS) entry which is preliminary data.</text>
</comment>
<accession>A0A5M7B3Q7</accession>
<reference evidence="2 5" key="1">
    <citation type="journal article" date="2015" name="Int. J. Syst. Evol. Microbiol.">
        <title>Algibacter amylolyticus sp. nov., isolated from intertidal sediment.</title>
        <authorList>
            <person name="Zhang D.C."/>
            <person name="Wu J."/>
            <person name="Neuner K."/>
            <person name="Yao J."/>
            <person name="Margesin R."/>
        </authorList>
    </citation>
    <scope>NUCLEOTIDE SEQUENCE [LARGE SCALE GENOMIC DNA]</scope>
    <source>
        <strain evidence="2 5">RU-4-M-4</strain>
    </source>
</reference>
<dbReference type="EMBL" id="VMBF01000010">
    <property type="protein sequence ID" value="TSJ73219.1"/>
    <property type="molecule type" value="Genomic_DNA"/>
</dbReference>
<evidence type="ECO:0000313" key="4">
    <source>
        <dbReference type="Proteomes" id="UP000315145"/>
    </source>
</evidence>
<gene>
    <name evidence="2" type="ORF">F2B50_15625</name>
    <name evidence="3" type="ORF">FPF71_15625</name>
</gene>
<dbReference type="AlphaFoldDB" id="A0A5M7B3Q7"/>
<keyword evidence="1" id="KW-0472">Membrane</keyword>
<dbReference type="Proteomes" id="UP000322315">
    <property type="component" value="Unassembled WGS sequence"/>
</dbReference>
<dbReference type="EMBL" id="VWRS01000010">
    <property type="protein sequence ID" value="KAA5821935.1"/>
    <property type="molecule type" value="Genomic_DNA"/>
</dbReference>
<feature type="transmembrane region" description="Helical" evidence="1">
    <location>
        <begin position="81"/>
        <end position="100"/>
    </location>
</feature>
<evidence type="ECO:0000313" key="5">
    <source>
        <dbReference type="Proteomes" id="UP000322315"/>
    </source>
</evidence>